<evidence type="ECO:0000313" key="5">
    <source>
        <dbReference type="EMBL" id="RDW87881.1"/>
    </source>
</evidence>
<dbReference type="InterPro" id="IPR002889">
    <property type="entry name" value="WSC_carb-bd"/>
</dbReference>
<feature type="chain" id="PRO_5017802876" evidence="3">
    <location>
        <begin position="22"/>
        <end position="732"/>
    </location>
</feature>
<dbReference type="PANTHER" id="PTHR45964">
    <property type="entry name" value="WSCD FAMILY MEMBER CG9164"/>
    <property type="match status" value="1"/>
</dbReference>
<comment type="caution">
    <text evidence="5">The sequence shown here is derived from an EMBL/GenBank/DDBJ whole genome shotgun (WGS) entry which is preliminary data.</text>
</comment>
<name>A0A3D8SNX5_9HELO</name>
<evidence type="ECO:0000313" key="6">
    <source>
        <dbReference type="Proteomes" id="UP000256328"/>
    </source>
</evidence>
<dbReference type="OrthoDB" id="5985073at2759"/>
<organism evidence="5 6">
    <name type="scientific">Coleophoma crateriformis</name>
    <dbReference type="NCBI Taxonomy" id="565419"/>
    <lineage>
        <taxon>Eukaryota</taxon>
        <taxon>Fungi</taxon>
        <taxon>Dikarya</taxon>
        <taxon>Ascomycota</taxon>
        <taxon>Pezizomycotina</taxon>
        <taxon>Leotiomycetes</taxon>
        <taxon>Helotiales</taxon>
        <taxon>Dermateaceae</taxon>
        <taxon>Coleophoma</taxon>
    </lineage>
</organism>
<keyword evidence="3" id="KW-0732">Signal</keyword>
<dbReference type="Proteomes" id="UP000256328">
    <property type="component" value="Unassembled WGS sequence"/>
</dbReference>
<gene>
    <name evidence="5" type="ORF">BP5796_03575</name>
</gene>
<evidence type="ECO:0000256" key="2">
    <source>
        <dbReference type="SAM" id="MobiDB-lite"/>
    </source>
</evidence>
<dbReference type="PANTHER" id="PTHR45964:SF5">
    <property type="entry name" value="WSCD FAMILY MEMBER CG9164"/>
    <property type="match status" value="1"/>
</dbReference>
<keyword evidence="6" id="KW-1185">Reference proteome</keyword>
<feature type="domain" description="WSC" evidence="4">
    <location>
        <begin position="156"/>
        <end position="251"/>
    </location>
</feature>
<feature type="region of interest" description="Disordered" evidence="2">
    <location>
        <begin position="350"/>
        <end position="426"/>
    </location>
</feature>
<feature type="compositionally biased region" description="Low complexity" evidence="2">
    <location>
        <begin position="354"/>
        <end position="399"/>
    </location>
</feature>
<dbReference type="Pfam" id="PF01822">
    <property type="entry name" value="WSC"/>
    <property type="match status" value="1"/>
</dbReference>
<dbReference type="PROSITE" id="PS51212">
    <property type="entry name" value="WSC"/>
    <property type="match status" value="1"/>
</dbReference>
<evidence type="ECO:0000259" key="4">
    <source>
        <dbReference type="PROSITE" id="PS51212"/>
    </source>
</evidence>
<dbReference type="InterPro" id="IPR051589">
    <property type="entry name" value="Sialate-O-sulfotransferase"/>
</dbReference>
<dbReference type="AlphaFoldDB" id="A0A3D8SNX5"/>
<evidence type="ECO:0000256" key="1">
    <source>
        <dbReference type="ARBA" id="ARBA00022737"/>
    </source>
</evidence>
<evidence type="ECO:0000256" key="3">
    <source>
        <dbReference type="SAM" id="SignalP"/>
    </source>
</evidence>
<dbReference type="EMBL" id="PDLN01000004">
    <property type="protein sequence ID" value="RDW87881.1"/>
    <property type="molecule type" value="Genomic_DNA"/>
</dbReference>
<keyword evidence="1" id="KW-0677">Repeat</keyword>
<protein>
    <submittedName>
        <fullName evidence="5">WSC-domain-containing protein</fullName>
    </submittedName>
</protein>
<feature type="signal peptide" evidence="3">
    <location>
        <begin position="1"/>
        <end position="21"/>
    </location>
</feature>
<accession>A0A3D8SNX5</accession>
<proteinExistence type="predicted"/>
<reference evidence="5 6" key="1">
    <citation type="journal article" date="2018" name="IMA Fungus">
        <title>IMA Genome-F 9: Draft genome sequence of Annulohypoxylon stygium, Aspergillus mulundensis, Berkeleyomyces basicola (syn. Thielaviopsis basicola), Ceratocystis smalleyi, two Cercospora beticola strains, Coleophoma cylindrospora, Fusarium fracticaudum, Phialophora cf. hyalina, and Morchella septimelata.</title>
        <authorList>
            <person name="Wingfield B.D."/>
            <person name="Bills G.F."/>
            <person name="Dong Y."/>
            <person name="Huang W."/>
            <person name="Nel W.J."/>
            <person name="Swalarsk-Parry B.S."/>
            <person name="Vaghefi N."/>
            <person name="Wilken P.M."/>
            <person name="An Z."/>
            <person name="de Beer Z.W."/>
            <person name="De Vos L."/>
            <person name="Chen L."/>
            <person name="Duong T.A."/>
            <person name="Gao Y."/>
            <person name="Hammerbacher A."/>
            <person name="Kikkert J.R."/>
            <person name="Li Y."/>
            <person name="Li H."/>
            <person name="Li K."/>
            <person name="Li Q."/>
            <person name="Liu X."/>
            <person name="Ma X."/>
            <person name="Naidoo K."/>
            <person name="Pethybridge S.J."/>
            <person name="Sun J."/>
            <person name="Steenkamp E.T."/>
            <person name="van der Nest M.A."/>
            <person name="van Wyk S."/>
            <person name="Wingfield M.J."/>
            <person name="Xiong C."/>
            <person name="Yue Q."/>
            <person name="Zhang X."/>
        </authorList>
    </citation>
    <scope>NUCLEOTIDE SEQUENCE [LARGE SCALE GENOMIC DNA]</scope>
    <source>
        <strain evidence="5 6">BP5796</strain>
    </source>
</reference>
<dbReference type="SMART" id="SM00321">
    <property type="entry name" value="WSC"/>
    <property type="match status" value="1"/>
</dbReference>
<sequence>MHIKAHLFFFLALLTFPGSNAQNVQCVTVADGCDRGSSEESGVTSAISRFEDAQIYGGSDPIVMSSAVNGDALAMITYLCNDGSAPPKLEGSVIRSSLQKVLSCPNRCGGVASPNNGNCGFGVLIASNAATTDCFSKAVNVVPKGSSPQIVPSVSSFGNPVCLMDSAGARVLTGGTSQDQSSTGMTVEKCIAQAAADGWRYAGVEFGGECYWGDTETNPQQSNPGDCSTPCAGDPNEICGGGNRILIYENSNLQDVANAKVSVDNYNSDPSNTALAQTAKTAIDIALNHALSFLDHIVNPLVKAAQQQLIQDLTAASTTAATAVTAASVAVAAVLADQIAKAVASEQAVQDAKSQQPSQPVSEPPASITKPSTSAPSRSSTSSSTSSSSSACPLCVSCADDQNPETGPEDSTTVPERRSKFGKRANSRKETVVCGTTYQSGPYLAGNGGNRFPAFGYQYTVNTQSACVWDFRLLTWDPTQGGAPAATKGGSYETEHVYEAQLVRQFAEHIGTLDMGTACRPAGFTKNILARTSNFPGRRNNPFTARGGSALGQMMLNLPDNNSGAGNGAELVALDKELNILKAAVFNGATTSFSTANVAPGKLAKVTRFAMLYAYLSTPEVAAIFKATSQRMRATLRTLDQEIAASSMANPGIVFETVYSTWEDNFLFTQGALVETVMDGLVTAAITQLRTDTSLGSQTLRNSFVTQVQAKTASLAVADPSKWFDLDELFAP</sequence>